<feature type="transmembrane region" description="Helical" evidence="5">
    <location>
        <begin position="246"/>
        <end position="266"/>
    </location>
</feature>
<dbReference type="STRING" id="231916.A0A409VQW4"/>
<feature type="transmembrane region" description="Helical" evidence="5">
    <location>
        <begin position="195"/>
        <end position="216"/>
    </location>
</feature>
<dbReference type="PANTHER" id="PTHR11785:SF498">
    <property type="entry name" value="HIGH-AFFINITY METHIONINE PERMEASE"/>
    <property type="match status" value="1"/>
</dbReference>
<keyword evidence="7" id="KW-1185">Reference proteome</keyword>
<dbReference type="EMBL" id="NHYE01005591">
    <property type="protein sequence ID" value="PPQ68644.1"/>
    <property type="molecule type" value="Genomic_DNA"/>
</dbReference>
<reference evidence="6 7" key="1">
    <citation type="journal article" date="2018" name="Evol. Lett.">
        <title>Horizontal gene cluster transfer increased hallucinogenic mushroom diversity.</title>
        <authorList>
            <person name="Reynolds H.T."/>
            <person name="Vijayakumar V."/>
            <person name="Gluck-Thaler E."/>
            <person name="Korotkin H.B."/>
            <person name="Matheny P.B."/>
            <person name="Slot J.C."/>
        </authorList>
    </citation>
    <scope>NUCLEOTIDE SEQUENCE [LARGE SCALE GENOMIC DNA]</scope>
    <source>
        <strain evidence="6 7">SRW20</strain>
    </source>
</reference>
<dbReference type="GO" id="GO:0016020">
    <property type="term" value="C:membrane"/>
    <property type="evidence" value="ECO:0007669"/>
    <property type="project" value="UniProtKB-SubCell"/>
</dbReference>
<feature type="non-terminal residue" evidence="6">
    <location>
        <position position="1"/>
    </location>
</feature>
<dbReference type="Pfam" id="PF13520">
    <property type="entry name" value="AA_permease_2"/>
    <property type="match status" value="1"/>
</dbReference>
<dbReference type="PANTHER" id="PTHR11785">
    <property type="entry name" value="AMINO ACID TRANSPORTER"/>
    <property type="match status" value="1"/>
</dbReference>
<accession>A0A409VQW4</accession>
<dbReference type="AlphaFoldDB" id="A0A409VQW4"/>
<evidence type="ECO:0000313" key="6">
    <source>
        <dbReference type="EMBL" id="PPQ68644.1"/>
    </source>
</evidence>
<dbReference type="Proteomes" id="UP000284706">
    <property type="component" value="Unassembled WGS sequence"/>
</dbReference>
<keyword evidence="4 5" id="KW-0472">Membrane</keyword>
<evidence type="ECO:0000256" key="5">
    <source>
        <dbReference type="SAM" id="Phobius"/>
    </source>
</evidence>
<dbReference type="InterPro" id="IPR050598">
    <property type="entry name" value="AminoAcid_Transporter"/>
</dbReference>
<feature type="transmembrane region" description="Helical" evidence="5">
    <location>
        <begin position="12"/>
        <end position="30"/>
    </location>
</feature>
<keyword evidence="2 5" id="KW-0812">Transmembrane</keyword>
<evidence type="ECO:0000256" key="3">
    <source>
        <dbReference type="ARBA" id="ARBA00022989"/>
    </source>
</evidence>
<comment type="caution">
    <text evidence="6">The sequence shown here is derived from an EMBL/GenBank/DDBJ whole genome shotgun (WGS) entry which is preliminary data.</text>
</comment>
<feature type="transmembrane region" description="Helical" evidence="5">
    <location>
        <begin position="50"/>
        <end position="73"/>
    </location>
</feature>
<dbReference type="InParanoid" id="A0A409VQW4"/>
<sequence length="308" mass="33827">SWHTIWEGSKTGGTLLCVCLYNVLWSYVGFSNANYALSEMDNPARTLRIAAPLALITVTVFYLLCNVAYFAAVSKEEITGSGRLVAALLFRNVWGESTERVLNAFVALSSLGNVLSVSFAQGRVNQALGQEGVLPLSKFWASNWPAHAPLAGLGLRKSPEPFYRPGLTNHVDWLTCVIVIFAVPPGDAYNFTLNFLSYPLALINGIISLGLLYVAIYPRSSDNNTILDDSRRDAAEKVAFSPNPSLVLSALIFGGANIFLSIMPLIRPPPGAEPYEDLPYWAHAVGGLSVLFAGWLWWFWHYRHSQVS</sequence>
<proteinExistence type="predicted"/>
<feature type="transmembrane region" description="Helical" evidence="5">
    <location>
        <begin position="166"/>
        <end position="183"/>
    </location>
</feature>
<dbReference type="GO" id="GO:0015179">
    <property type="term" value="F:L-amino acid transmembrane transporter activity"/>
    <property type="evidence" value="ECO:0007669"/>
    <property type="project" value="TreeGrafter"/>
</dbReference>
<dbReference type="InterPro" id="IPR002293">
    <property type="entry name" value="AA/rel_permease1"/>
</dbReference>
<name>A0A409VQW4_9AGAR</name>
<protein>
    <recommendedName>
        <fullName evidence="8">Amino acid permease/ SLC12A domain-containing protein</fullName>
    </recommendedName>
</protein>
<evidence type="ECO:0000313" key="7">
    <source>
        <dbReference type="Proteomes" id="UP000284706"/>
    </source>
</evidence>
<evidence type="ECO:0008006" key="8">
    <source>
        <dbReference type="Google" id="ProtNLM"/>
    </source>
</evidence>
<dbReference type="Gene3D" id="1.20.1740.10">
    <property type="entry name" value="Amino acid/polyamine transporter I"/>
    <property type="match status" value="1"/>
</dbReference>
<comment type="subcellular location">
    <subcellularLocation>
        <location evidence="1">Membrane</location>
        <topology evidence="1">Multi-pass membrane protein</topology>
    </subcellularLocation>
</comment>
<dbReference type="OrthoDB" id="5982228at2759"/>
<gene>
    <name evidence="6" type="ORF">CVT26_002928</name>
</gene>
<organism evidence="6 7">
    <name type="scientific">Gymnopilus dilepis</name>
    <dbReference type="NCBI Taxonomy" id="231916"/>
    <lineage>
        <taxon>Eukaryota</taxon>
        <taxon>Fungi</taxon>
        <taxon>Dikarya</taxon>
        <taxon>Basidiomycota</taxon>
        <taxon>Agaricomycotina</taxon>
        <taxon>Agaricomycetes</taxon>
        <taxon>Agaricomycetidae</taxon>
        <taxon>Agaricales</taxon>
        <taxon>Agaricineae</taxon>
        <taxon>Hymenogastraceae</taxon>
        <taxon>Gymnopilus</taxon>
    </lineage>
</organism>
<evidence type="ECO:0000256" key="4">
    <source>
        <dbReference type="ARBA" id="ARBA00023136"/>
    </source>
</evidence>
<feature type="transmembrane region" description="Helical" evidence="5">
    <location>
        <begin position="278"/>
        <end position="300"/>
    </location>
</feature>
<keyword evidence="3 5" id="KW-1133">Transmembrane helix</keyword>
<evidence type="ECO:0000256" key="1">
    <source>
        <dbReference type="ARBA" id="ARBA00004141"/>
    </source>
</evidence>
<evidence type="ECO:0000256" key="2">
    <source>
        <dbReference type="ARBA" id="ARBA00022692"/>
    </source>
</evidence>